<dbReference type="SMART" id="SM00054">
    <property type="entry name" value="EFh"/>
    <property type="match status" value="2"/>
</dbReference>
<evidence type="ECO:0000259" key="21">
    <source>
        <dbReference type="PROSITE" id="PS50222"/>
    </source>
</evidence>
<dbReference type="GO" id="GO:0005509">
    <property type="term" value="F:calcium ion binding"/>
    <property type="evidence" value="ECO:0007669"/>
    <property type="project" value="InterPro"/>
</dbReference>
<evidence type="ECO:0000256" key="12">
    <source>
        <dbReference type="ARBA" id="ARBA00022753"/>
    </source>
</evidence>
<dbReference type="Gene3D" id="1.10.238.10">
    <property type="entry name" value="EF-hand"/>
    <property type="match status" value="2"/>
</dbReference>
<feature type="compositionally biased region" description="Low complexity" evidence="19">
    <location>
        <begin position="24"/>
        <end position="46"/>
    </location>
</feature>
<evidence type="ECO:0000256" key="1">
    <source>
        <dbReference type="ARBA" id="ARBA00004125"/>
    </source>
</evidence>
<evidence type="ECO:0000256" key="9">
    <source>
        <dbReference type="ARBA" id="ARBA00022490"/>
    </source>
</evidence>
<dbReference type="InterPro" id="IPR011992">
    <property type="entry name" value="EF-hand-dom_pair"/>
</dbReference>
<evidence type="ECO:0000256" key="2">
    <source>
        <dbReference type="ARBA" id="ARBA00004134"/>
    </source>
</evidence>
<dbReference type="EMBL" id="JAJGCB010000006">
    <property type="protein sequence ID" value="KAJ8992100.1"/>
    <property type="molecule type" value="Genomic_DNA"/>
</dbReference>
<evidence type="ECO:0000256" key="15">
    <source>
        <dbReference type="ARBA" id="ARBA00023203"/>
    </source>
</evidence>
<feature type="region of interest" description="Disordered" evidence="19">
    <location>
        <begin position="796"/>
        <end position="1498"/>
    </location>
</feature>
<keyword evidence="15" id="KW-0009">Actin-binding</keyword>
<feature type="region of interest" description="Disordered" evidence="19">
    <location>
        <begin position="151"/>
        <end position="170"/>
    </location>
</feature>
<comment type="subunit">
    <text evidence="5">Component of the PAN1 actin cytoskeleton-regulatory complex.</text>
</comment>
<evidence type="ECO:0000256" key="6">
    <source>
        <dbReference type="ARBA" id="ARBA00015110"/>
    </source>
</evidence>
<dbReference type="PROSITE" id="PS51082">
    <property type="entry name" value="WH2"/>
    <property type="match status" value="1"/>
</dbReference>
<accession>A0AAN6IV52</accession>
<feature type="compositionally biased region" description="Basic and acidic residues" evidence="19">
    <location>
        <begin position="909"/>
        <end position="918"/>
    </location>
</feature>
<comment type="subcellular location">
    <subcellularLocation>
        <location evidence="3">Cell membrane</location>
        <topology evidence="3">Peripheral membrane protein</topology>
        <orientation evidence="3">Cytoplasmic side</orientation>
    </subcellularLocation>
    <subcellularLocation>
        <location evidence="2">Cytoplasm</location>
        <location evidence="2">Cytoskeleton</location>
        <location evidence="2">Actin patch</location>
    </subcellularLocation>
    <subcellularLocation>
        <location evidence="1">Endosome membrane</location>
        <topology evidence="1">Peripheral membrane protein</topology>
        <orientation evidence="1">Cytoplasmic side</orientation>
    </subcellularLocation>
</comment>
<dbReference type="PANTHER" id="PTHR11216">
    <property type="entry name" value="EH DOMAIN"/>
    <property type="match status" value="1"/>
</dbReference>
<feature type="domain" description="WH2" evidence="22">
    <location>
        <begin position="1465"/>
        <end position="1482"/>
    </location>
</feature>
<feature type="compositionally biased region" description="Basic and acidic residues" evidence="19">
    <location>
        <begin position="1069"/>
        <end position="1154"/>
    </location>
</feature>
<evidence type="ECO:0000256" key="5">
    <source>
        <dbReference type="ARBA" id="ARBA00011159"/>
    </source>
</evidence>
<keyword evidence="8" id="KW-1003">Cell membrane</keyword>
<evidence type="ECO:0000256" key="16">
    <source>
        <dbReference type="ARBA" id="ARBA00023212"/>
    </source>
</evidence>
<dbReference type="GO" id="GO:0006897">
    <property type="term" value="P:endocytosis"/>
    <property type="evidence" value="ECO:0007669"/>
    <property type="project" value="UniProtKB-KW"/>
</dbReference>
<proteinExistence type="inferred from homology"/>
<evidence type="ECO:0000256" key="11">
    <source>
        <dbReference type="ARBA" id="ARBA00022737"/>
    </source>
</evidence>
<evidence type="ECO:0000256" key="8">
    <source>
        <dbReference type="ARBA" id="ARBA00022475"/>
    </source>
</evidence>
<feature type="compositionally biased region" description="Pro residues" evidence="19">
    <location>
        <begin position="1241"/>
        <end position="1259"/>
    </location>
</feature>
<keyword evidence="13 18" id="KW-0175">Coiled coil</keyword>
<keyword evidence="14" id="KW-0472">Membrane</keyword>
<feature type="compositionally biased region" description="Basic and acidic residues" evidence="19">
    <location>
        <begin position="863"/>
        <end position="872"/>
    </location>
</feature>
<feature type="compositionally biased region" description="Low complexity" evidence="19">
    <location>
        <begin position="1357"/>
        <end position="1366"/>
    </location>
</feature>
<dbReference type="FunFam" id="1.10.238.10:FF:000349">
    <property type="entry name" value="Actin cytoskeleton-regulatory complex protein PAN1"/>
    <property type="match status" value="1"/>
</dbReference>
<evidence type="ECO:0000313" key="23">
    <source>
        <dbReference type="EMBL" id="KAJ8992100.1"/>
    </source>
</evidence>
<feature type="compositionally biased region" description="Polar residues" evidence="19">
    <location>
        <begin position="332"/>
        <end position="349"/>
    </location>
</feature>
<evidence type="ECO:0000256" key="4">
    <source>
        <dbReference type="ARBA" id="ARBA00009351"/>
    </source>
</evidence>
<feature type="region of interest" description="Disordered" evidence="19">
    <location>
        <begin position="1"/>
        <end position="145"/>
    </location>
</feature>
<dbReference type="GO" id="GO:0005886">
    <property type="term" value="C:plasma membrane"/>
    <property type="evidence" value="ECO:0007669"/>
    <property type="project" value="UniProtKB-SubCell"/>
</dbReference>
<feature type="compositionally biased region" description="Low complexity" evidence="19">
    <location>
        <begin position="112"/>
        <end position="130"/>
    </location>
</feature>
<feature type="compositionally biased region" description="Polar residues" evidence="19">
    <location>
        <begin position="361"/>
        <end position="371"/>
    </location>
</feature>
<feature type="domain" description="EH" evidence="20">
    <location>
        <begin position="184"/>
        <end position="272"/>
    </location>
</feature>
<feature type="compositionally biased region" description="Basic and acidic residues" evidence="19">
    <location>
        <begin position="945"/>
        <end position="962"/>
    </location>
</feature>
<feature type="compositionally biased region" description="Pro residues" evidence="19">
    <location>
        <begin position="1447"/>
        <end position="1457"/>
    </location>
</feature>
<dbReference type="SUPFAM" id="SSF47473">
    <property type="entry name" value="EF-hand"/>
    <property type="match status" value="2"/>
</dbReference>
<dbReference type="Pfam" id="PF08226">
    <property type="entry name" value="DUF1720"/>
    <property type="match status" value="1"/>
</dbReference>
<evidence type="ECO:0000256" key="14">
    <source>
        <dbReference type="ARBA" id="ARBA00023136"/>
    </source>
</evidence>
<keyword evidence="12" id="KW-0967">Endosome</keyword>
<keyword evidence="16" id="KW-0206">Cytoskeleton</keyword>
<feature type="compositionally biased region" description="Low complexity" evidence="19">
    <location>
        <begin position="317"/>
        <end position="331"/>
    </location>
</feature>
<feature type="compositionally biased region" description="Low complexity" evidence="19">
    <location>
        <begin position="68"/>
        <end position="103"/>
    </location>
</feature>
<dbReference type="PROSITE" id="PS50222">
    <property type="entry name" value="EF_HAND_2"/>
    <property type="match status" value="1"/>
</dbReference>
<sequence length="1498" mass="161817">MYSSSNSFLGSANSARPGAGGFGQQQQSFGTFNQAPQQQTPFAPQPTGYPGQLQAQQTGFPGYGGQQGFQAPAQQPQFTGYPVQNQSQPSQFPSAPLFQQQQQQPPPPPPFQATSQAQQTQSFQAPSQLQPQPTAAPIRPQQTSSQIAQSFNVGSTGAGPSNRRASKSSSKIPNIRLSFITATDQAKFEQLFKSAVGDSQALDGEKARDLLLRSKLPGSDLSRIWVLSDTTKSGQLLFPEFALAMYLCNLRLTGKELPSYLPEKIRNEVSSMVDIISFGVPDDKPLPPPRTNVPDFDAPLRQNAVSPPAPQAPQPKQPSNQQLLSQLTSQPTGFYNQATGFQPGLQPQPTGFPGQALGMQAQPTGFMNTPQPTGYSGPRPPLPPMPTGFASSMSPQQTGALQAQPTGIPGQWGFVNTPAGGLPNIEALQRQLMPQSGREGGYTTQGLSGSAKIPWAITKEEKKIYDQLFRAWDGLGRGFISGDVAIEIMGQSGLDRSDLERIWTLSDPNNRGRLNMDEFAVAMHLIYRKLNGYPVPARLPPELIPPSTRNINESINTVKSLLSHDAEARKSSGAFLQPQKTGISYLKDHSFRSASSSPGFGRKDATVFRNNDDDIGYRSSARRRIGAGGRTPSPAQSSEVSESYDDMTPDQIRKKIREKKILLEATDFEDERQAEDEDVLDRRDRREAEDLFRQIRNVQDDIDTHPNSALVGSDTGAERRALRRELQRYQDRLPALASDVRKVEKSIAEARLQLFRLKDAKAHPNSASNIVGTGPGGAVTEADRIKARARARMQARAAELAGRPIPASDDEGAAQRRLEQETSKIKSEQERHESMTRDVEDSVKDFVSSLEDSLREQGGTASQEHERRRWEEALGVEDEIKELIYDLQRSSRTARVRKEEQSRPSRQSESQHTREEPKSINGDLPSRPAPSTASPSSPVTAGMSHQDRIASAKEKALRRIQERMAAAGLKPAGETGETAQQRQEREKQERAERLRKAEAEDAKREAERQQRLANEGVAPPSPKAAKRPPPPPTRKTRQDSADHSDRKAEAAEATARAKAEEEAAAQIRAEQEAQQHEREQLEVQAKEQENELEKERQAAQERLRALEEQVKAGKIKKQEEKARKKAAEKEAKEKEAKLAAQRAELEAARERERQLQLQLEHLGDSSSDDDEGPEQVTPQESTPATSQVLPSTVSSPPPAAPPVPSTSSGQEPTPLSSPPAEESRNPYFKKRTQSSENAPPAFSPPSVPQTQPFSPPQQPAAPAVPVDLPSTNPFHRMAQQEAAKPLTPSFTGAQSRRRPEEDEWSAAGSDNDNSSDEDEPPAGGSAKQLASILFGTMAPPRPLSAMDSKPATPVQDSAPASASTESGPPPPPPMPTGSAPSAPPPPPPPMPDTGAPSAPPPPPPMPGSSAPSAPPAAPPPPPPVPESGAFSAPPPPPPFPEVAAAPGGPPPPPPMPAPSSSGAPGIGALLGEIQKGKGLRHVQTNDRSQSSVAGRVLG</sequence>
<organism evidence="23 24">
    <name type="scientific">Exophiala dermatitidis</name>
    <name type="common">Black yeast-like fungus</name>
    <name type="synonym">Wangiella dermatitidis</name>
    <dbReference type="NCBI Taxonomy" id="5970"/>
    <lineage>
        <taxon>Eukaryota</taxon>
        <taxon>Fungi</taxon>
        <taxon>Dikarya</taxon>
        <taxon>Ascomycota</taxon>
        <taxon>Pezizomycotina</taxon>
        <taxon>Eurotiomycetes</taxon>
        <taxon>Chaetothyriomycetidae</taxon>
        <taxon>Chaetothyriales</taxon>
        <taxon>Herpotrichiellaceae</taxon>
        <taxon>Exophiala</taxon>
    </lineage>
</organism>
<name>A0AAN6IV52_EXODE</name>
<reference evidence="23" key="1">
    <citation type="submission" date="2023-01" db="EMBL/GenBank/DDBJ databases">
        <title>Exophiala dermititidis isolated from Cystic Fibrosis Patient.</title>
        <authorList>
            <person name="Kurbessoian T."/>
            <person name="Crocker A."/>
            <person name="Murante D."/>
            <person name="Hogan D.A."/>
            <person name="Stajich J.E."/>
        </authorList>
    </citation>
    <scope>NUCLEOTIDE SEQUENCE</scope>
    <source>
        <strain evidence="23">Ex8</strain>
    </source>
</reference>
<feature type="region of interest" description="Disordered" evidence="19">
    <location>
        <begin position="593"/>
        <end position="651"/>
    </location>
</feature>
<dbReference type="GO" id="GO:0003779">
    <property type="term" value="F:actin binding"/>
    <property type="evidence" value="ECO:0007669"/>
    <property type="project" value="UniProtKB-KW"/>
</dbReference>
<comment type="function">
    <text evidence="17">Component of the PAN1 actin cytoskeleton-regulatory complex required for the internalization of endosomes during actin-coupled endocytosis. The complex links the site of endocytosis to the cell membrane-associated actin cytoskeleton. Mediates uptake of external molecules and vacuolar degradation of plasma membrane proteins. Plays a role in the proper organization of the cell membrane-associated actin cytoskeleton and promotes its destabilization.</text>
</comment>
<dbReference type="InterPro" id="IPR000261">
    <property type="entry name" value="EH_dom"/>
</dbReference>
<evidence type="ECO:0000256" key="13">
    <source>
        <dbReference type="ARBA" id="ARBA00023054"/>
    </source>
</evidence>
<feature type="compositionally biased region" description="Pro residues" evidence="19">
    <location>
        <begin position="1019"/>
        <end position="1033"/>
    </location>
</feature>
<evidence type="ECO:0000313" key="24">
    <source>
        <dbReference type="Proteomes" id="UP001161757"/>
    </source>
</evidence>
<evidence type="ECO:0000256" key="18">
    <source>
        <dbReference type="SAM" id="Coils"/>
    </source>
</evidence>
<evidence type="ECO:0000256" key="3">
    <source>
        <dbReference type="ARBA" id="ARBA00004413"/>
    </source>
</evidence>
<feature type="compositionally biased region" description="Basic and acidic residues" evidence="19">
    <location>
        <begin position="601"/>
        <end position="616"/>
    </location>
</feature>
<feature type="domain" description="EH" evidence="20">
    <location>
        <begin position="461"/>
        <end position="550"/>
    </location>
</feature>
<gene>
    <name evidence="23" type="primary">PAN1</name>
    <name evidence="23" type="ORF">HRR80_003996</name>
</gene>
<feature type="region of interest" description="Disordered" evidence="19">
    <location>
        <begin position="279"/>
        <end position="384"/>
    </location>
</feature>
<comment type="caution">
    <text evidence="23">The sequence shown here is derived from an EMBL/GenBank/DDBJ whole genome shotgun (WGS) entry which is preliminary data.</text>
</comment>
<dbReference type="InterPro" id="IPR002048">
    <property type="entry name" value="EF_hand_dom"/>
</dbReference>
<dbReference type="InterPro" id="IPR013182">
    <property type="entry name" value="DUF1720"/>
</dbReference>
<dbReference type="GO" id="GO:0016197">
    <property type="term" value="P:endosomal transport"/>
    <property type="evidence" value="ECO:0007669"/>
    <property type="project" value="TreeGrafter"/>
</dbReference>
<feature type="compositionally biased region" description="Basic and acidic residues" evidence="19">
    <location>
        <begin position="813"/>
        <end position="844"/>
    </location>
</feature>
<keyword evidence="11" id="KW-0677">Repeat</keyword>
<dbReference type="PANTHER" id="PTHR11216:SF173">
    <property type="entry name" value="ACTIN CYTOSKELETON-REGULATORY COMPLEX PROTEIN PAN1"/>
    <property type="match status" value="1"/>
</dbReference>
<feature type="compositionally biased region" description="Basic and acidic residues" evidence="19">
    <location>
        <begin position="1036"/>
        <end position="1061"/>
    </location>
</feature>
<comment type="similarity">
    <text evidence="4">Belongs to the PAN1 family.</text>
</comment>
<feature type="coiled-coil region" evidence="18">
    <location>
        <begin position="719"/>
        <end position="760"/>
    </location>
</feature>
<feature type="compositionally biased region" description="Basic and acidic residues" evidence="19">
    <location>
        <begin position="982"/>
        <end position="1010"/>
    </location>
</feature>
<feature type="compositionally biased region" description="Polar residues" evidence="19">
    <location>
        <begin position="1176"/>
        <end position="1189"/>
    </location>
</feature>
<evidence type="ECO:0000256" key="17">
    <source>
        <dbReference type="ARBA" id="ARBA00025194"/>
    </source>
</evidence>
<evidence type="ECO:0000256" key="19">
    <source>
        <dbReference type="SAM" id="MobiDB-lite"/>
    </source>
</evidence>
<evidence type="ECO:0000256" key="10">
    <source>
        <dbReference type="ARBA" id="ARBA00022583"/>
    </source>
</evidence>
<dbReference type="PROSITE" id="PS50031">
    <property type="entry name" value="EH"/>
    <property type="match status" value="2"/>
</dbReference>
<feature type="compositionally biased region" description="Pro residues" evidence="19">
    <location>
        <begin position="1367"/>
        <end position="1425"/>
    </location>
</feature>
<dbReference type="Pfam" id="PF02205">
    <property type="entry name" value="WH2"/>
    <property type="match status" value="1"/>
</dbReference>
<dbReference type="GO" id="GO:0010008">
    <property type="term" value="C:endosome membrane"/>
    <property type="evidence" value="ECO:0007669"/>
    <property type="project" value="UniProtKB-SubCell"/>
</dbReference>
<evidence type="ECO:0000259" key="22">
    <source>
        <dbReference type="PROSITE" id="PS51082"/>
    </source>
</evidence>
<protein>
    <recommendedName>
        <fullName evidence="6">Actin cytoskeleton-regulatory complex protein PAN1</fullName>
    </recommendedName>
    <alternativeName>
        <fullName evidence="7">Actin cytoskeleton-regulatory complex protein pan1</fullName>
    </alternativeName>
</protein>
<dbReference type="SMART" id="SM00027">
    <property type="entry name" value="EH"/>
    <property type="match status" value="2"/>
</dbReference>
<feature type="domain" description="EF-hand" evidence="21">
    <location>
        <begin position="494"/>
        <end position="529"/>
    </location>
</feature>
<dbReference type="Proteomes" id="UP001161757">
    <property type="component" value="Unassembled WGS sequence"/>
</dbReference>
<keyword evidence="9" id="KW-0963">Cytoplasm</keyword>
<dbReference type="CDD" id="cd00052">
    <property type="entry name" value="EH"/>
    <property type="match status" value="2"/>
</dbReference>
<keyword evidence="10" id="KW-0254">Endocytosis</keyword>
<feature type="compositionally biased region" description="Low complexity" evidence="19">
    <location>
        <begin position="925"/>
        <end position="938"/>
    </location>
</feature>
<evidence type="ECO:0000256" key="7">
    <source>
        <dbReference type="ARBA" id="ARBA00020728"/>
    </source>
</evidence>
<dbReference type="InterPro" id="IPR003124">
    <property type="entry name" value="WH2_dom"/>
</dbReference>
<feature type="compositionally biased region" description="Low complexity" evidence="19">
    <location>
        <begin position="1"/>
        <end position="15"/>
    </location>
</feature>
<evidence type="ECO:0000259" key="20">
    <source>
        <dbReference type="PROSITE" id="PS50031"/>
    </source>
</evidence>
<feature type="compositionally biased region" description="Pro residues" evidence="19">
    <location>
        <begin position="1195"/>
        <end position="1204"/>
    </location>
</feature>
<dbReference type="GO" id="GO:0030479">
    <property type="term" value="C:actin cortical patch"/>
    <property type="evidence" value="ECO:0007669"/>
    <property type="project" value="UniProtKB-SubCell"/>
</dbReference>
<feature type="compositionally biased region" description="Pro residues" evidence="19">
    <location>
        <begin position="307"/>
        <end position="316"/>
    </location>
</feature>
<dbReference type="Pfam" id="PF12763">
    <property type="entry name" value="EH"/>
    <property type="match status" value="2"/>
</dbReference>